<dbReference type="PANTHER" id="PTHR43170">
    <property type="entry name" value="GMP REDUCTASE"/>
    <property type="match status" value="1"/>
</dbReference>
<dbReference type="PANTHER" id="PTHR43170:SF5">
    <property type="entry name" value="GMP REDUCTASE"/>
    <property type="match status" value="1"/>
</dbReference>
<dbReference type="Pfam" id="PF00478">
    <property type="entry name" value="IMPDH"/>
    <property type="match status" value="1"/>
</dbReference>
<dbReference type="EMBL" id="CP051461">
    <property type="protein sequence ID" value="QJC55713.1"/>
    <property type="molecule type" value="Genomic_DNA"/>
</dbReference>
<evidence type="ECO:0000256" key="4">
    <source>
        <dbReference type="ARBA" id="ARBA00048616"/>
    </source>
</evidence>
<sequence length="325" mass="35732">MEIFDYDNILLLPRKCIVESRAECNAGVELGSRTFRIPVVPANMKTVINAELCVWMAQNGYFYVMHRFDLDNLKFVRQMREQGVYASISLGVKQPDYDCVDSMLAEGLVPDYITIDIAHGHAESVRKMIVYLKQKMPTAFVIAGNVGTPEAVIDLESWGADATKVGIGPGKVCITKMKTGFGTGGWQLSALKWCARVATKPIIADGGIREHGDIAKSVRFGASMVMIGSMLAGLEESPGKTVEVDGQLFKEYYGSASDFNKGEYKHVEGKRILEPIKGTLKATLREMEEDVQSAISYSGGKKLMDIRKVDYVILGGDNSGAHLRM</sequence>
<organism evidence="7 8">
    <name type="scientific">Polaromonas vacuolata</name>
    <dbReference type="NCBI Taxonomy" id="37448"/>
    <lineage>
        <taxon>Bacteria</taxon>
        <taxon>Pseudomonadati</taxon>
        <taxon>Pseudomonadota</taxon>
        <taxon>Betaproteobacteria</taxon>
        <taxon>Burkholderiales</taxon>
        <taxon>Comamonadaceae</taxon>
        <taxon>Polaromonas</taxon>
    </lineage>
</organism>
<reference evidence="7 8" key="1">
    <citation type="submission" date="2020-04" db="EMBL/GenBank/DDBJ databases">
        <title>Complete genome of a Psychrophilic, Marine, Gas Vacuolate Bacterium Polaromonas vacuolata KCTC 22033T.</title>
        <authorList>
            <person name="Hwang K."/>
            <person name="Kim K.M."/>
        </authorList>
    </citation>
    <scope>NUCLEOTIDE SEQUENCE [LARGE SCALE GENOMIC DNA]</scope>
    <source>
        <strain evidence="7 8">KCTC 22033</strain>
    </source>
</reference>
<feature type="binding site" evidence="5">
    <location>
        <begin position="202"/>
        <end position="225"/>
    </location>
    <ligand>
        <name>NADP(+)</name>
        <dbReference type="ChEBI" id="CHEBI:58349"/>
    </ligand>
</feature>
<keyword evidence="8" id="KW-1185">Reference proteome</keyword>
<dbReference type="NCBIfam" id="TIGR01306">
    <property type="entry name" value="GMP_reduct_2"/>
    <property type="match status" value="1"/>
</dbReference>
<dbReference type="AlphaFoldDB" id="A0A6H2H7E3"/>
<dbReference type="EC" id="1.7.1.7" evidence="5"/>
<dbReference type="GO" id="GO:0005829">
    <property type="term" value="C:cytosol"/>
    <property type="evidence" value="ECO:0007669"/>
    <property type="project" value="TreeGrafter"/>
</dbReference>
<dbReference type="NCBIfam" id="NF003966">
    <property type="entry name" value="PRK05458.1"/>
    <property type="match status" value="1"/>
</dbReference>
<comment type="similarity">
    <text evidence="5">Belongs to the IMPDH/GMPR family. GuaC type 2 subfamily.</text>
</comment>
<dbReference type="InterPro" id="IPR001093">
    <property type="entry name" value="IMP_DH_GMPRt"/>
</dbReference>
<evidence type="ECO:0000256" key="2">
    <source>
        <dbReference type="ARBA" id="ARBA00023002"/>
    </source>
</evidence>
<keyword evidence="1 5" id="KW-0521">NADP</keyword>
<dbReference type="Proteomes" id="UP000502041">
    <property type="component" value="Chromosome"/>
</dbReference>
<dbReference type="GO" id="GO:0006163">
    <property type="term" value="P:purine nucleotide metabolic process"/>
    <property type="evidence" value="ECO:0007669"/>
    <property type="project" value="UniProtKB-UniRule"/>
</dbReference>
<dbReference type="CDD" id="cd00381">
    <property type="entry name" value="IMPDH"/>
    <property type="match status" value="1"/>
</dbReference>
<evidence type="ECO:0000256" key="3">
    <source>
        <dbReference type="ARBA" id="ARBA00037691"/>
    </source>
</evidence>
<dbReference type="InterPro" id="IPR005994">
    <property type="entry name" value="GuaC_type_2"/>
</dbReference>
<dbReference type="InterPro" id="IPR013785">
    <property type="entry name" value="Aldolase_TIM"/>
</dbReference>
<evidence type="ECO:0000313" key="7">
    <source>
        <dbReference type="EMBL" id="QJC55713.1"/>
    </source>
</evidence>
<dbReference type="PROSITE" id="PS00487">
    <property type="entry name" value="IMP_DH_GMP_RED"/>
    <property type="match status" value="1"/>
</dbReference>
<dbReference type="GO" id="GO:1902560">
    <property type="term" value="C:GMP reductase complex"/>
    <property type="evidence" value="ECO:0007669"/>
    <property type="project" value="InterPro"/>
</dbReference>
<dbReference type="InterPro" id="IPR050139">
    <property type="entry name" value="GMP_reductase"/>
</dbReference>
<dbReference type="InterPro" id="IPR015875">
    <property type="entry name" value="IMP_DH/GMP_Rdtase_CS"/>
</dbReference>
<comment type="function">
    <text evidence="3 5">Catalyzes the irreversible NADPH-dependent deamination of GMP to IMP. It functions in the conversion of nucleobase, nucleoside and nucleotide derivatives of G to A nucleotides, and in maintaining the intracellular balance of A and G nucleotides.</text>
</comment>
<evidence type="ECO:0000313" key="8">
    <source>
        <dbReference type="Proteomes" id="UP000502041"/>
    </source>
</evidence>
<evidence type="ECO:0000256" key="1">
    <source>
        <dbReference type="ARBA" id="ARBA00022857"/>
    </source>
</evidence>
<dbReference type="HAMAP" id="MF_01511">
    <property type="entry name" value="GMP_reduct_type2"/>
    <property type="match status" value="1"/>
</dbReference>
<evidence type="ECO:0000256" key="5">
    <source>
        <dbReference type="HAMAP-Rule" id="MF_01511"/>
    </source>
</evidence>
<dbReference type="SMART" id="SM01240">
    <property type="entry name" value="IMPDH"/>
    <property type="match status" value="1"/>
</dbReference>
<accession>A0A6H2H7E3</accession>
<feature type="active site" description="Thioimidate intermediate" evidence="5">
    <location>
        <position position="173"/>
    </location>
</feature>
<gene>
    <name evidence="5 7" type="primary">guaC</name>
    <name evidence="7" type="ORF">HC248_00995</name>
</gene>
<comment type="catalytic activity">
    <reaction evidence="4 5">
        <text>IMP + NH4(+) + NADP(+) = GMP + NADPH + 2 H(+)</text>
        <dbReference type="Rhea" id="RHEA:17185"/>
        <dbReference type="ChEBI" id="CHEBI:15378"/>
        <dbReference type="ChEBI" id="CHEBI:28938"/>
        <dbReference type="ChEBI" id="CHEBI:57783"/>
        <dbReference type="ChEBI" id="CHEBI:58053"/>
        <dbReference type="ChEBI" id="CHEBI:58115"/>
        <dbReference type="ChEBI" id="CHEBI:58349"/>
        <dbReference type="EC" id="1.7.1.7"/>
    </reaction>
</comment>
<evidence type="ECO:0000259" key="6">
    <source>
        <dbReference type="Pfam" id="PF00478"/>
    </source>
</evidence>
<keyword evidence="2 5" id="KW-0560">Oxidoreductase</keyword>
<dbReference type="GO" id="GO:0003920">
    <property type="term" value="F:GMP reductase activity"/>
    <property type="evidence" value="ECO:0007669"/>
    <property type="project" value="UniProtKB-UniRule"/>
</dbReference>
<proteinExistence type="inferred from homology"/>
<dbReference type="Gene3D" id="3.20.20.70">
    <property type="entry name" value="Aldolase class I"/>
    <property type="match status" value="1"/>
</dbReference>
<feature type="domain" description="IMP dehydrogenase/GMP reductase" evidence="6">
    <location>
        <begin position="5"/>
        <end position="308"/>
    </location>
</feature>
<dbReference type="PIRSF" id="PIRSF036500">
    <property type="entry name" value="GMP_red_Firmic"/>
    <property type="match status" value="1"/>
</dbReference>
<dbReference type="RefSeq" id="WP_168921539.1">
    <property type="nucleotide sequence ID" value="NZ_CP051461.1"/>
</dbReference>
<dbReference type="SUPFAM" id="SSF51412">
    <property type="entry name" value="Inosine monophosphate dehydrogenase (IMPDH)"/>
    <property type="match status" value="1"/>
</dbReference>
<protein>
    <recommendedName>
        <fullName evidence="5">GMP reductase</fullName>
        <ecNumber evidence="5">1.7.1.7</ecNumber>
    </recommendedName>
    <alternativeName>
        <fullName evidence="5">Guanosine 5'-monophosphate oxidoreductase</fullName>
        <shortName evidence="5">Guanosine monophosphate reductase</shortName>
    </alternativeName>
</protein>
<name>A0A6H2H7E3_9BURK</name>
<dbReference type="KEGG" id="pvac:HC248_00995"/>